<protein>
    <submittedName>
        <fullName evidence="3">Cell division protein FtsH-like protease</fullName>
    </submittedName>
</protein>
<dbReference type="PROSITE" id="PS00674">
    <property type="entry name" value="AAA"/>
    <property type="match status" value="1"/>
</dbReference>
<proteinExistence type="predicted"/>
<dbReference type="SUPFAM" id="SSF140990">
    <property type="entry name" value="FtsH protease domain-like"/>
    <property type="match status" value="1"/>
</dbReference>
<dbReference type="GO" id="GO:0005739">
    <property type="term" value="C:mitochondrion"/>
    <property type="evidence" value="ECO:0007669"/>
    <property type="project" value="TreeGrafter"/>
</dbReference>
<evidence type="ECO:0000259" key="2">
    <source>
        <dbReference type="SMART" id="SM00382"/>
    </source>
</evidence>
<dbReference type="GO" id="GO:0006508">
    <property type="term" value="P:proteolysis"/>
    <property type="evidence" value="ECO:0007669"/>
    <property type="project" value="UniProtKB-KW"/>
</dbReference>
<dbReference type="InterPro" id="IPR003593">
    <property type="entry name" value="AAA+_ATPase"/>
</dbReference>
<sequence>MLWQKSTNQQFEGVFPLKFSGKDTHSKHVLEQINKRNRAFQRGNRIIDTPTLDVHFKKKMNNFQPVFNEMLKRGETLDPSKEGVKDFQNQHMFLREAQQSFPEGKEFRGQITNQPGSLGRSWYFLTSKNNFSDLKFNCETLFQTNLNRGKREVLPLLKGVSPLSFSFFKLDHFPKKLEKFDSNFISSSINQQCTLLKNLNVFNKNKLVTFSNQNISTLPPEVQNKSSREVNSQKKGKKPLFGFSDSTFFSHPPGEKLEKTKCSESTYHSHHCANNTNQCVINTFTLPFGQRIISKGEIFVEKEKNESSFVFFPIEEAKPLLLCPSSKEKFSFNFLTQNDKSMCFQHVHFARKEKDSLPLSLTFKGQKQVENTSLKGVRRFFSFNSLIFFQNWFEGGPNFPKVNPRESYFEKKQLKKGEAPLGCYADQLISNYPPIESLSNSPKSNVQPSSKKKVLGSSKSHQVYRQAPERIFFPSGVEPSGVLWNKFKNEPSYLIQKVWLQKNIFNSEFKKILYQFHAFGLLNLPIEFYQKFHFNLKSLIQLKKKPYQNAFLKKANSADLFDSLQSLRHSPTNALKRGVNSSPNPPSGGITPPAGDLTTHKSPFLGGAFGIFAKPTSPKKNFSRGGVRVLVESFSELNGRSDDLTLIKKHAALILKKFKWIEFNSFASRSKISNLSDQCLLKSRLMSDFKYPDLNHTNTQKCSGIIATLIRFILLKTDEQASTFSLLSFSSRTFIANPFFLKIEFPLNYFFDREAPKEPGFSFNKKFQQKFFSSFFLPSQLVQRGQSSLCALPFRGQEKNFNDSNFWPPTRRGKAPSRLGAKPSWPSLPSRGDSFPEGQINSSISPEAKQPPDGAKPLEGLFPDEGFGGFGGAVDTSGNCFVKLTKATPAKGDVKFFQTFFKTSSQDQVSGIKVEGPQISSLCCKNISNPAFILNFSFNRGGFFEAPSTKGATTPWTFSPSEYFSKVQQAQVGGLLHFQGESPQEPKGPITPGGGLIGERISHDFNKEAVQQRKNCFKQKSSFLPSPSFHSGGVRIFFGEKNRPFGAMLRYQNLYLENINENEFHFRTKDIEQNCFEKLLKIPSICLDTRNNDISAKHQPWLYKWINMFYFNENSLLDQNKMFFGTQKGNSDKSLFPDVSTSPLPGPSGASRARRARKRGIGGQVNTVATSESLKCRDIYTSNIKTDYLRKDSILKEKEYYQIPFLLNSRGQSSFPGRGKDHTAGGVKRNSKNQRSYFSSGVSGQGDVVETDSNRGEIPFISIFSTKKTKPFLDQQRKCSSPYYFSVPLKHCFFPGCLPMKSLIVQTCFSPSLTFFGNVFNQKPPYQNEKESLNPSSKADAFSKINPRVQNSFNASDKPPQTPFGGLTTSSGDLSTPSGGLTIPFEDLFGGYSFFGGDCCLSLAQVRGSTPEASFLFLLKIPNQYFYDFPKNQTSQSFLGFQSYLTGIYKWYVSIFNFAQFPSILTKTSFGRSPLKGLRTEGDLFGRNVNTLGEGNNTRKGGVVAHRNLSEFPLRYEHQPWQDNDQRNFFLYQLYEPCTFVSWGLLQQFWIAFLSFKILADFYRFYGQELFSFVLEFMSQSDVVDENLKQSLLLNDRDAGSRIIFNFQKRFYNLVGIKSILANICEIVWLMQNSQYQPWHNWLNKLSNGILLIGPPGTGKTLMVQAIAGEAKIPILIQSGSLLAKQGVGIEQLKSIFEQAQQIAPCIIFIDEIDTLTKKRQTVLSSFDQQSMGTFETKTLYQWPSKQSISSQNNVINSNITNTKREFSIINENSLSGGKPTNDRFPPSGREPSLFDLRSKTVDQILIESELRRSQLRILTQFLIEMDGIKSRKGIFVIGATNRPESLDLAITRPGRFEKIFYLGLPAKQKRIDILKFYTQNFGISFTSMFQRFCTIASLQFKTKKFQTNLKHFYKYFDYEITQTNTPLGELNSAKNLPSGGLMNHDFFLDPRLDSSRGLLNPRFNSRFNFRPSKPSRRELSNSQKELSNSRCIDIPLKGGDREFGSFLRRGFLGKESSFGLTSEEEQSQNIIAQSWQVLCGHCNANSLLNYKQLLRNCFYNVVALRMLTTNAKEGKTKRNVEHKAPTGQSPSKGFATQTNFYRSNFLTVKVQKIVRNEIKMPLKMLYGASPLSTCFSPQFVFSPSGKVLSLPEKVEEISPPRKSIPLNEMKRGWNNETKINNKQRFDGIKVKWPKPKKIEDSTLTSNFKGAKPTPGRERNPLGYPPLRRGKGSFSQNGGVQPPSEVLGKGLPEIPQNKMRGGLGGELSNKGSEAPLPSVCYRAKAHWWHRSQIFLVKFSQLSTEIHVTADPSLKPTPLLPLKPPFGDLIEGKEMISKGGAFGTFNISFPGGFFKQCDQQNDMVRENVNRSLHYEQSEAPLDILPRWSRQVFQILPQGRKTWKKESFDPYDIDQFERGFAPLCFDLSIWLYLSHRTQGFSSAELAAIIHKSSLKIILDNFFIFEHISLGRRGKALSFASQDQLPSSVLSLNCCLSHNFCVSRSSNLFCSHCNQSNPLFSIIKPAMRCLQFNFKLRSKPLMTSLSGISPPCGSGLYEFSNFFKLANKSSIIHPVKHSNKVSGSRGIDTTKVSRTSPSTAFCPPPERDLKEISCSTPRSDISIQRNDHNMNRAFECNIIKKRTLPIPPEGGDVDRKVKASPEGLRPPTSGAWNRNRAKFDFLSLPIRIVQLKVSRCSFLPSFLFFSKNQQPRFTNLPNLPSSEKNLEDLSKAKINTHVKEVSDLQRSPCVSTYPSKQSNQGGCGTGQSPSRGFAPKRSNLPSGGSGNSGSSGRVEGTLQKEISYASFSSWEVGLVSFAEASPPLFTSRVLKNLENKIFLTMQHLLTLPPSRKKSPPEAKQPGWVWHEAKPFEGLCPDAQLPPDAKQPPEGGFGGDVQGSFAPWASPPRSFTKYSSKSSFPKPLLEGQSGRCCAPLKNGKKIIGDFQKGRRFFQVPLLNLSKRTGEAGTVSKFTTPTWNIRIIKKLVSPVLKGLTTKTSSYKKDKYLSLTPSSNSFQKKHTLSTIEQAVLSLNKREYQNFSIYQLIKKEFFTTILFTSNFVLSSQYYNHLFNPPKGGVNKEGFAPFVDFLINYQAKIAQESTPFVCPEGNEAPFSLDLQKSQHLRPRNKSTFSEFRDEFWSIDSTQMTWPFSGQFNVKGVSPPRNEIHSQKYFSNQNISTLEKSSFWFFCSKSHFKRSNKVQSPSKRVGEFPTLLAFPPEGGNEIYLLYKQLRKKIGRFLLFKKMLSFRMNSRLLSNSAEKVWRLETHNKQFVSGTNLKAFESQQSCFPLGESTLLNSPQKTRQGFWGGWKNVGERKSSQLPSDEIRKNVILSQKESPFSLRAAENITPENPRIKPKPDLFDDINKFLKQSLWLFFQLVSEKSYFCELKIQLVFLNKTLEESFNWLNHSKSGTKPSWPSPLWEGSSSLQLNPVRFSSKPPIKSLSIKSPIQRGLINYTKRAKTPLKTNQTTDLSTSPPSGGIGGFSSCGGNSTEVSGVFPRAGAVKKELSNFENFQRVPKGFQNLEIQLYSSKMQYGETLKLRYFSDALSIYTHLPFLNQNRNCNNIFFLPEKMPEEFLMKQQLNKPNLCQKPSGKSLAWGFASKGFDFPTSAKSSSIQGCTTNYYPFETLTFEKHQQFCSEGCSTLAKVAFRDNETSERSPLRGASTRCRLIVQRKPLRNCFGLFKILTKSLNFKIKYWNKAPFRGLLHDFEKVSSLEPLDSYLPTKGKLFSSLNSSQSPPLRGGETPFGGVCRNVELNPGAIRKDASMKPFLSSCFQKGSKEIHQRNSINSVQFRKVELTKVALNTLRLYIIHYSKVTIKINPILNFYLTNLNPVNFFVYFQKAKPFDILPSVKNTPTLKEKWRRYYANSSFIYENSFGPFDSRPPKKGKWNSLIPHGRGEAPSKAGLKLSWTSPPKVGLKGSLMVKHKLTHTQNPLRGVHLNKKKYLNQLAYYQSSKVIINILLSTFFSTKNNQKTNNSGEVALNIPSSGGLQKWPNHLTYPRETSEGKNLTFDQSSIRQILCYANQKNQHLPHWQERSSLKYDYEKLCSSLLHSNIWPSFDLRPEGSMKKPYRKFEWQSLLIEFLAGKAGELFLIQNTLSLSTPKRNPKAPFAGAAFGKIYSFAQRSKVQCVCKIRPIKLGLPPSRFLYCEKGRPKKGLLTYRVDPSWQTRSKTTILTSISSLGFKEMNFVKFLLQSMIGQSYFYAKMFSIQKHLTLLENRNRIELMKDHFNIFLQTLSKNLQYPHFLKKKSKTTSWNQTNILNTIFQSKSSKQIANTEFNYLDWYRIFISDPDEIELNQEWLAPDKFYHENFFHSKKRFMKGALLPILFIKEKKKMVRSHEEGFAPLIHYKTPQHSQSKFDREAMMASPLARFSSFNLPSRGNLESKAGKADNLFLSPSAKMKGALPPQISLVARENSIPWNHFFKRDREAFQQNILLICFNEAFELILANRELLDYIADCLIRFETIREPEMELLMSQTLLFLFVSSLYFRLK</sequence>
<dbReference type="GO" id="GO:0005524">
    <property type="term" value="F:ATP binding"/>
    <property type="evidence" value="ECO:0007669"/>
    <property type="project" value="InterPro"/>
</dbReference>
<reference evidence="3" key="2">
    <citation type="submission" date="2014-02" db="EMBL/GenBank/DDBJ databases">
        <title>Is ftsH the key to plastid longevity in sacoglossan slugs?</title>
        <authorList>
            <person name="De Vries J."/>
            <person name="Habicht J."/>
            <person name="Woehle C."/>
            <person name="Changjie H."/>
            <person name="Christa G."/>
            <person name="Martin W.F."/>
            <person name="Gould S.B."/>
        </authorList>
    </citation>
    <scope>NUCLEOTIDE SEQUENCE</scope>
    <source>
        <strain evidence="3">DI1</strain>
    </source>
</reference>
<dbReference type="GO" id="GO:0051301">
    <property type="term" value="P:cell division"/>
    <property type="evidence" value="ECO:0007669"/>
    <property type="project" value="UniProtKB-KW"/>
</dbReference>
<feature type="region of interest" description="Disordered" evidence="1">
    <location>
        <begin position="1214"/>
        <end position="1243"/>
    </location>
</feature>
<keyword evidence="3" id="KW-0131">Cell cycle</keyword>
<reference evidence="3" key="1">
    <citation type="submission" date="2013-09" db="EMBL/GenBank/DDBJ databases">
        <authorList>
            <person name="Gould S."/>
        </authorList>
    </citation>
    <scope>NUCLEOTIDE SEQUENCE</scope>
    <source>
        <strain evidence="3">DI1</strain>
    </source>
</reference>
<keyword evidence="3" id="KW-0150">Chloroplast</keyword>
<keyword evidence="3" id="KW-0378">Hydrolase</keyword>
<evidence type="ECO:0000256" key="1">
    <source>
        <dbReference type="SAM" id="MobiDB-lite"/>
    </source>
</evidence>
<dbReference type="Pfam" id="PF00004">
    <property type="entry name" value="AAA"/>
    <property type="match status" value="2"/>
</dbReference>
<feature type="domain" description="AAA+ ATPase" evidence="2">
    <location>
        <begin position="1646"/>
        <end position="1867"/>
    </location>
</feature>
<keyword evidence="3" id="KW-0934">Plastid</keyword>
<keyword evidence="3" id="KW-0645">Protease</keyword>
<feature type="region of interest" description="Disordered" evidence="1">
    <location>
        <begin position="2075"/>
        <end position="2094"/>
    </location>
</feature>
<dbReference type="InterPro" id="IPR027417">
    <property type="entry name" value="P-loop_NTPase"/>
</dbReference>
<feature type="region of interest" description="Disordered" evidence="1">
    <location>
        <begin position="2574"/>
        <end position="2599"/>
    </location>
</feature>
<dbReference type="InterPro" id="IPR003959">
    <property type="entry name" value="ATPase_AAA_core"/>
</dbReference>
<feature type="compositionally biased region" description="Polar residues" evidence="1">
    <location>
        <begin position="2742"/>
        <end position="2767"/>
    </location>
</feature>
<feature type="compositionally biased region" description="Polar residues" evidence="1">
    <location>
        <begin position="1134"/>
        <end position="1143"/>
    </location>
</feature>
<organism evidence="3">
    <name type="scientific">Acetabularia acetabulum</name>
    <name type="common">Mermaid's wine glass</name>
    <name type="synonym">Acetabularia mediterranea</name>
    <dbReference type="NCBI Taxonomy" id="35845"/>
    <lineage>
        <taxon>Eukaryota</taxon>
        <taxon>Viridiplantae</taxon>
        <taxon>Chlorophyta</taxon>
        <taxon>core chlorophytes</taxon>
        <taxon>Ulvophyceae</taxon>
        <taxon>TCBD clade</taxon>
        <taxon>Dasycladales</taxon>
        <taxon>Polyphysaceae</taxon>
        <taxon>Acetabularia</taxon>
    </lineage>
</organism>
<feature type="compositionally biased region" description="Polar residues" evidence="1">
    <location>
        <begin position="2587"/>
        <end position="2596"/>
    </location>
</feature>
<feature type="region of interest" description="Disordered" evidence="1">
    <location>
        <begin position="2742"/>
        <end position="2791"/>
    </location>
</feature>
<dbReference type="CDD" id="cd19481">
    <property type="entry name" value="RecA-like_protease"/>
    <property type="match status" value="1"/>
</dbReference>
<feature type="region of interest" description="Disordered" evidence="1">
    <location>
        <begin position="2201"/>
        <end position="2251"/>
    </location>
</feature>
<feature type="region of interest" description="Disordered" evidence="1">
    <location>
        <begin position="1134"/>
        <end position="1160"/>
    </location>
</feature>
<feature type="region of interest" description="Disordered" evidence="1">
    <location>
        <begin position="3462"/>
        <end position="3482"/>
    </location>
</feature>
<dbReference type="InterPro" id="IPR037219">
    <property type="entry name" value="Peptidase_M41-like"/>
</dbReference>
<name>W6MCH3_ACEAT</name>
<dbReference type="EMBL" id="HG518438">
    <property type="protein sequence ID" value="CDI27964.1"/>
    <property type="molecule type" value="Genomic_DNA"/>
</dbReference>
<feature type="region of interest" description="Disordered" evidence="1">
    <location>
        <begin position="802"/>
        <end position="859"/>
    </location>
</feature>
<dbReference type="PANTHER" id="PTHR23076:SF97">
    <property type="entry name" value="ATP-DEPENDENT ZINC METALLOPROTEASE YME1L1"/>
    <property type="match status" value="1"/>
</dbReference>
<dbReference type="Gene3D" id="3.40.50.300">
    <property type="entry name" value="P-loop containing nucleotide triphosphate hydrolases"/>
    <property type="match status" value="2"/>
</dbReference>
<feature type="region of interest" description="Disordered" evidence="1">
    <location>
        <begin position="1352"/>
        <end position="1375"/>
    </location>
</feature>
<dbReference type="SUPFAM" id="SSF52540">
    <property type="entry name" value="P-loop containing nucleoside triphosphate hydrolases"/>
    <property type="match status" value="1"/>
</dbReference>
<feature type="compositionally biased region" description="Polar residues" evidence="1">
    <location>
        <begin position="437"/>
        <end position="448"/>
    </location>
</feature>
<feature type="compositionally biased region" description="Basic and acidic residues" evidence="1">
    <location>
        <begin position="2075"/>
        <end position="2085"/>
    </location>
</feature>
<feature type="region of interest" description="Disordered" evidence="1">
    <location>
        <begin position="436"/>
        <end position="458"/>
    </location>
</feature>
<dbReference type="PANTHER" id="PTHR23076">
    <property type="entry name" value="METALLOPROTEASE M41 FTSH"/>
    <property type="match status" value="1"/>
</dbReference>
<accession>W6MCH3</accession>
<gene>
    <name evidence="3" type="primary">ftsH</name>
</gene>
<dbReference type="GO" id="GO:0004222">
    <property type="term" value="F:metalloendopeptidase activity"/>
    <property type="evidence" value="ECO:0007669"/>
    <property type="project" value="InterPro"/>
</dbReference>
<feature type="region of interest" description="Disordered" evidence="1">
    <location>
        <begin position="574"/>
        <end position="595"/>
    </location>
</feature>
<dbReference type="GO" id="GO:0016887">
    <property type="term" value="F:ATP hydrolysis activity"/>
    <property type="evidence" value="ECO:0007669"/>
    <property type="project" value="InterPro"/>
</dbReference>
<dbReference type="GO" id="GO:0004176">
    <property type="term" value="F:ATP-dependent peptidase activity"/>
    <property type="evidence" value="ECO:0007669"/>
    <property type="project" value="InterPro"/>
</dbReference>
<feature type="compositionally biased region" description="Polar residues" evidence="1">
    <location>
        <begin position="1233"/>
        <end position="1242"/>
    </location>
</feature>
<dbReference type="SMART" id="SM00382">
    <property type="entry name" value="AAA"/>
    <property type="match status" value="1"/>
</dbReference>
<keyword evidence="3" id="KW-0132">Cell division</keyword>
<geneLocation type="chloroplast" evidence="3"/>
<feature type="region of interest" description="Disordered" evidence="1">
    <location>
        <begin position="2644"/>
        <end position="2668"/>
    </location>
</feature>
<dbReference type="InterPro" id="IPR003960">
    <property type="entry name" value="ATPase_AAA_CS"/>
</dbReference>
<dbReference type="Gene3D" id="1.10.8.60">
    <property type="match status" value="1"/>
</dbReference>
<evidence type="ECO:0000313" key="3">
    <source>
        <dbReference type="EMBL" id="CDI27964.1"/>
    </source>
</evidence>